<evidence type="ECO:0000256" key="1">
    <source>
        <dbReference type="SAM" id="MobiDB-lite"/>
    </source>
</evidence>
<organism evidence="2 3">
    <name type="scientific">Acrasis kona</name>
    <dbReference type="NCBI Taxonomy" id="1008807"/>
    <lineage>
        <taxon>Eukaryota</taxon>
        <taxon>Discoba</taxon>
        <taxon>Heterolobosea</taxon>
        <taxon>Tetramitia</taxon>
        <taxon>Eutetramitia</taxon>
        <taxon>Acrasidae</taxon>
        <taxon>Acrasis</taxon>
    </lineage>
</organism>
<reference evidence="2 3" key="1">
    <citation type="submission" date="2024-03" db="EMBL/GenBank/DDBJ databases">
        <title>The Acrasis kona genome and developmental transcriptomes reveal deep origins of eukaryotic multicellular pathways.</title>
        <authorList>
            <person name="Sheikh S."/>
            <person name="Fu C.-J."/>
            <person name="Brown M.W."/>
            <person name="Baldauf S.L."/>
        </authorList>
    </citation>
    <scope>NUCLEOTIDE SEQUENCE [LARGE SCALE GENOMIC DNA]</scope>
    <source>
        <strain evidence="2 3">ATCC MYA-3509</strain>
    </source>
</reference>
<proteinExistence type="predicted"/>
<gene>
    <name evidence="2" type="ORF">AKO1_015585</name>
</gene>
<keyword evidence="3" id="KW-1185">Reference proteome</keyword>
<feature type="compositionally biased region" description="Basic and acidic residues" evidence="1">
    <location>
        <begin position="9"/>
        <end position="23"/>
    </location>
</feature>
<feature type="region of interest" description="Disordered" evidence="1">
    <location>
        <begin position="213"/>
        <end position="239"/>
    </location>
</feature>
<sequence length="239" mass="27862">MARVYNNKSKVDPKTKKPVVPKEESDRVVKYLAKVLNEDDHDPEYASLRKMFSKKSGVSEAELDAPVSEDDIRQLMLKINGPEGEKITKNVEKILSDNQLKQMGVEPELHNPELLDPKEIEEEMEEINPDSKKTQGERDDEFEQLKKRVQLEMKQNPQMAKYMESVLGQNFDEVLAKREKEIKEGKFNTFVRKQDYTDAVYKLNYERLKKMGRNPDTEFEGQEAKKIEALQKDVKKPNK</sequence>
<accession>A0AAW2ZGE0</accession>
<dbReference type="EMBL" id="JAOPGA020001438">
    <property type="protein sequence ID" value="KAL0488424.1"/>
    <property type="molecule type" value="Genomic_DNA"/>
</dbReference>
<dbReference type="AlphaFoldDB" id="A0AAW2ZGE0"/>
<name>A0AAW2ZGE0_9EUKA</name>
<feature type="region of interest" description="Disordered" evidence="1">
    <location>
        <begin position="121"/>
        <end position="140"/>
    </location>
</feature>
<dbReference type="Proteomes" id="UP001431209">
    <property type="component" value="Unassembled WGS sequence"/>
</dbReference>
<protein>
    <submittedName>
        <fullName evidence="2">Uncharacterized protein</fullName>
    </submittedName>
</protein>
<comment type="caution">
    <text evidence="2">The sequence shown here is derived from an EMBL/GenBank/DDBJ whole genome shotgun (WGS) entry which is preliminary data.</text>
</comment>
<evidence type="ECO:0000313" key="2">
    <source>
        <dbReference type="EMBL" id="KAL0488424.1"/>
    </source>
</evidence>
<evidence type="ECO:0000313" key="3">
    <source>
        <dbReference type="Proteomes" id="UP001431209"/>
    </source>
</evidence>
<feature type="region of interest" description="Disordered" evidence="1">
    <location>
        <begin position="1"/>
        <end position="23"/>
    </location>
</feature>
<feature type="compositionally biased region" description="Basic and acidic residues" evidence="1">
    <location>
        <begin position="129"/>
        <end position="140"/>
    </location>
</feature>